<accession>A0A413QWJ0</accession>
<dbReference type="AlphaFoldDB" id="A0A413QWJ0"/>
<organism evidence="1 2">
    <name type="scientific">Agathobacter rectalis</name>
    <dbReference type="NCBI Taxonomy" id="39491"/>
    <lineage>
        <taxon>Bacteria</taxon>
        <taxon>Bacillati</taxon>
        <taxon>Bacillota</taxon>
        <taxon>Clostridia</taxon>
        <taxon>Lachnospirales</taxon>
        <taxon>Lachnospiraceae</taxon>
        <taxon>Agathobacter</taxon>
    </lineage>
</organism>
<dbReference type="RefSeq" id="WP_118342666.1">
    <property type="nucleotide sequence ID" value="NZ_QSEY01000022.1"/>
</dbReference>
<reference evidence="1 2" key="1">
    <citation type="submission" date="2018-08" db="EMBL/GenBank/DDBJ databases">
        <title>A genome reference for cultivated species of the human gut microbiota.</title>
        <authorList>
            <person name="Zou Y."/>
            <person name="Xue W."/>
            <person name="Luo G."/>
        </authorList>
    </citation>
    <scope>NUCLEOTIDE SEQUENCE [LARGE SCALE GENOMIC DNA]</scope>
    <source>
        <strain evidence="1 2">AM44-1AT</strain>
    </source>
</reference>
<name>A0A413QWJ0_9FIRM</name>
<comment type="caution">
    <text evidence="1">The sequence shown here is derived from an EMBL/GenBank/DDBJ whole genome shotgun (WGS) entry which is preliminary data.</text>
</comment>
<evidence type="ECO:0000313" key="2">
    <source>
        <dbReference type="Proteomes" id="UP000286341"/>
    </source>
</evidence>
<proteinExistence type="predicted"/>
<gene>
    <name evidence="1" type="ORF">DW948_09000</name>
</gene>
<protein>
    <submittedName>
        <fullName evidence="1">Uncharacterized protein</fullName>
    </submittedName>
</protein>
<dbReference type="Proteomes" id="UP000286341">
    <property type="component" value="Unassembled WGS sequence"/>
</dbReference>
<sequence length="86" mass="9599">MENKLLELFEKQDTVSMNDDIFPLVEEEFAGQVMGNEVYELAHQYIGQLLWGVYAAGISFIASPVFGSGDFGKMVVTDVVYEKVTV</sequence>
<evidence type="ECO:0000313" key="1">
    <source>
        <dbReference type="EMBL" id="RHA13052.1"/>
    </source>
</evidence>
<dbReference type="EMBL" id="QSFB01000011">
    <property type="protein sequence ID" value="RHA13052.1"/>
    <property type="molecule type" value="Genomic_DNA"/>
</dbReference>